<evidence type="ECO:0000313" key="1">
    <source>
        <dbReference type="EMBL" id="CAK9079380.1"/>
    </source>
</evidence>
<protein>
    <submittedName>
        <fullName evidence="1">Uncharacterized protein</fullName>
    </submittedName>
</protein>
<name>A0ABP0PTN5_9DINO</name>
<proteinExistence type="predicted"/>
<sequence length="1093" mass="122122">MAGADDGALLQAVAEHTSDSDAGTEEAAASSGGFQFDFAAVTRAVGKWLLDRCKEPDAMYRGLQLLEHAATNDCVLDSLGGRKVTKQQVEVALDMVRDACPFALRPRMDFNSFDSEMLAKAKEMIDASQNGGKHGHHISLNGYQFWWVIKDWWHIVIKSPFYAWFSQNWTSKCAQQAAAWGITGQVIREANYKGEIDMEKPLLNLPWACASTLGVFLLLGVIGACRGLSTQCQEGALSMIENLLHCIRRKSFKIRLLPAWEIEVNSCQVNMSEVLAKFSPAEQGEIKTRLDLRYCIVDAKSAVPCERIQRRLVHQISQIIDSNVGESLSDKVRLENLAGMNQQLKHSVISNELLRRFLSRNAGFCGTSHSANSDLLELNLVSQKSNTGTVAAAHFVACYFLTAGQKLLEKLGEMKIPSIAIYHDASEISTNEVLLVQCQIGNVACCSPPMFLSAAKLPEQQPVEEKQAVLQDKAAELPLVPLHQLVPLSGRGNKRQLSEQEKARQVPDVPMLLKEGDLAKTKQLYIALNHSLNKLVGFQWKDSKPTNVLRPVVLGERRETFVHPTLGDMKFVFNEEMKTSQWQSTKTIQFAQHVRIASVSDQGSSCFSLVSALAEFIAVMPIRDTSHKMHRVIELAMKGSTQTTELRREIGLCLKFDKAPWNTGRFGRKLRESILFYASSMSENDVLLAPLRQGLEDELSVPEGDFECLKRKLLAWGQHLGTHRSISTEFDMGRWDSFTDGVLMQPGKRALAIGLYKSMQPFRTFTAEEATAVRGCCTSDGGVQQAKQCLLSFPNLIQKSMEQAFGSSTLKEMALFADLVSQEDSDEWSVLQEHVSFCLRLTKHTHRFLNYQMHAPWVCQAFLDIRGPEEEKLAQDMLQAMKTEWEMVLEAEASNAAWLSNCTHLKWQCYREIMTSAEESSWKLTPELLELTRAWFPKRSNTVTLEQTFNKMRDAEQRHSRHTRASPCQLAAVAIKSTNQILGGKSPDGRETKLALIEPPSSLLASMPKEFSNGFMKRDVFDSSRVPLASGGIPNATDIFRQSNRTSAFQFVGKGLGELDARVYFKKKNLTISSYLWIASVIPEGAVARLTDS</sequence>
<dbReference type="Proteomes" id="UP001642464">
    <property type="component" value="Unassembled WGS sequence"/>
</dbReference>
<keyword evidence="2" id="KW-1185">Reference proteome</keyword>
<accession>A0ABP0PTN5</accession>
<dbReference type="EMBL" id="CAXAMM010038602">
    <property type="protein sequence ID" value="CAK9079380.1"/>
    <property type="molecule type" value="Genomic_DNA"/>
</dbReference>
<comment type="caution">
    <text evidence="1">The sequence shown here is derived from an EMBL/GenBank/DDBJ whole genome shotgun (WGS) entry which is preliminary data.</text>
</comment>
<organism evidence="1 2">
    <name type="scientific">Durusdinium trenchii</name>
    <dbReference type="NCBI Taxonomy" id="1381693"/>
    <lineage>
        <taxon>Eukaryota</taxon>
        <taxon>Sar</taxon>
        <taxon>Alveolata</taxon>
        <taxon>Dinophyceae</taxon>
        <taxon>Suessiales</taxon>
        <taxon>Symbiodiniaceae</taxon>
        <taxon>Durusdinium</taxon>
    </lineage>
</organism>
<reference evidence="1 2" key="1">
    <citation type="submission" date="2024-02" db="EMBL/GenBank/DDBJ databases">
        <authorList>
            <person name="Chen Y."/>
            <person name="Shah S."/>
            <person name="Dougan E. K."/>
            <person name="Thang M."/>
            <person name="Chan C."/>
        </authorList>
    </citation>
    <scope>NUCLEOTIDE SEQUENCE [LARGE SCALE GENOMIC DNA]</scope>
</reference>
<evidence type="ECO:0000313" key="2">
    <source>
        <dbReference type="Proteomes" id="UP001642464"/>
    </source>
</evidence>
<gene>
    <name evidence="1" type="ORF">SCF082_LOCUS37880</name>
</gene>